<gene>
    <name evidence="1" type="ORF">ECPE_LOCUS14312</name>
</gene>
<name>A0A183B527_9TREM</name>
<dbReference type="EMBL" id="UZAN01057244">
    <property type="protein sequence ID" value="VDP91584.1"/>
    <property type="molecule type" value="Genomic_DNA"/>
</dbReference>
<dbReference type="AlphaFoldDB" id="A0A183B527"/>
<dbReference type="WBParaSite" id="ECPE_0001435201-mRNA-1">
    <property type="protein sequence ID" value="ECPE_0001435201-mRNA-1"/>
    <property type="gene ID" value="ECPE_0001435201"/>
</dbReference>
<sequence>MLAFRPLNVMEKHLRHQKAFNSELNDSDQELGLAAVGVMWPVTWRKDDLVTRFASTMALLNLALTRSAKRAHAATLASVAAILAKLSADQIAKLIPSGDKKATGVLLELGLHDFLTHLKRIVESPKLESLREHGFGCVVAIMQHPKFVVLCRDQLSQILQILSKDGSSSLSDRATELQKSL</sequence>
<proteinExistence type="predicted"/>
<dbReference type="Proteomes" id="UP000272942">
    <property type="component" value="Unassembled WGS sequence"/>
</dbReference>
<evidence type="ECO:0000313" key="2">
    <source>
        <dbReference type="Proteomes" id="UP000272942"/>
    </source>
</evidence>
<accession>A0A183B527</accession>
<reference evidence="3" key="1">
    <citation type="submission" date="2016-06" db="UniProtKB">
        <authorList>
            <consortium name="WormBaseParasite"/>
        </authorList>
    </citation>
    <scope>IDENTIFICATION</scope>
</reference>
<reference evidence="1 2" key="2">
    <citation type="submission" date="2018-11" db="EMBL/GenBank/DDBJ databases">
        <authorList>
            <consortium name="Pathogen Informatics"/>
        </authorList>
    </citation>
    <scope>NUCLEOTIDE SEQUENCE [LARGE SCALE GENOMIC DNA]</scope>
    <source>
        <strain evidence="1 2">Egypt</strain>
    </source>
</reference>
<evidence type="ECO:0000313" key="3">
    <source>
        <dbReference type="WBParaSite" id="ECPE_0001435201-mRNA-1"/>
    </source>
</evidence>
<keyword evidence="2" id="KW-1185">Reference proteome</keyword>
<organism evidence="3">
    <name type="scientific">Echinostoma caproni</name>
    <dbReference type="NCBI Taxonomy" id="27848"/>
    <lineage>
        <taxon>Eukaryota</taxon>
        <taxon>Metazoa</taxon>
        <taxon>Spiralia</taxon>
        <taxon>Lophotrochozoa</taxon>
        <taxon>Platyhelminthes</taxon>
        <taxon>Trematoda</taxon>
        <taxon>Digenea</taxon>
        <taxon>Plagiorchiida</taxon>
        <taxon>Echinostomata</taxon>
        <taxon>Echinostomatoidea</taxon>
        <taxon>Echinostomatidae</taxon>
        <taxon>Echinostoma</taxon>
    </lineage>
</organism>
<protein>
    <submittedName>
        <fullName evidence="3">CLASP_N domain-containing protein</fullName>
    </submittedName>
</protein>
<evidence type="ECO:0000313" key="1">
    <source>
        <dbReference type="EMBL" id="VDP91584.1"/>
    </source>
</evidence>